<proteinExistence type="predicted"/>
<name>A0A914AG55_PATMI</name>
<organism evidence="1 2">
    <name type="scientific">Patiria miniata</name>
    <name type="common">Bat star</name>
    <name type="synonym">Asterina miniata</name>
    <dbReference type="NCBI Taxonomy" id="46514"/>
    <lineage>
        <taxon>Eukaryota</taxon>
        <taxon>Metazoa</taxon>
        <taxon>Echinodermata</taxon>
        <taxon>Eleutherozoa</taxon>
        <taxon>Asterozoa</taxon>
        <taxon>Asteroidea</taxon>
        <taxon>Valvatacea</taxon>
        <taxon>Valvatida</taxon>
        <taxon>Asterinidae</taxon>
        <taxon>Patiria</taxon>
    </lineage>
</organism>
<dbReference type="GeneID" id="119733618"/>
<accession>A0A914AG55</accession>
<dbReference type="RefSeq" id="XP_038062955.1">
    <property type="nucleotide sequence ID" value="XM_038207027.1"/>
</dbReference>
<dbReference type="AlphaFoldDB" id="A0A914AG55"/>
<evidence type="ECO:0000313" key="2">
    <source>
        <dbReference type="Proteomes" id="UP000887568"/>
    </source>
</evidence>
<protein>
    <submittedName>
        <fullName evidence="1">Uncharacterized protein</fullName>
    </submittedName>
</protein>
<dbReference type="OrthoDB" id="6512834at2759"/>
<dbReference type="EnsemblMetazoa" id="XM_038207027.1">
    <property type="protein sequence ID" value="XP_038062955.1"/>
    <property type="gene ID" value="LOC119733618"/>
</dbReference>
<keyword evidence="2" id="KW-1185">Reference proteome</keyword>
<sequence length="170" mass="19455">MWGLKNYISQRPEGEDSTSIERHQAAMKVELAKRNPDRSRVDRQMALTFADRREFIIKGNPLMADIKAGFPALLAGGSEVLKEFKRISTEDLGRKLATGLKRYHDRLFCLAKKQDHTVIKKLIELASLETTEENRREKAYCASIAVVPLLLKKKLDHLLTQQVHVRLCND</sequence>
<dbReference type="Proteomes" id="UP000887568">
    <property type="component" value="Unplaced"/>
</dbReference>
<dbReference type="PANTHER" id="PTHR31025:SF9">
    <property type="entry name" value="SI:DKEY-286J15.1"/>
    <property type="match status" value="1"/>
</dbReference>
<dbReference type="PANTHER" id="PTHR31025">
    <property type="entry name" value="SI:CH211-196P9.1-RELATED"/>
    <property type="match status" value="1"/>
</dbReference>
<reference evidence="1" key="1">
    <citation type="submission" date="2022-11" db="UniProtKB">
        <authorList>
            <consortium name="EnsemblMetazoa"/>
        </authorList>
    </citation>
    <scope>IDENTIFICATION</scope>
</reference>
<evidence type="ECO:0000313" key="1">
    <source>
        <dbReference type="EnsemblMetazoa" id="XP_038062955.1"/>
    </source>
</evidence>